<dbReference type="GO" id="GO:0005794">
    <property type="term" value="C:Golgi apparatus"/>
    <property type="evidence" value="ECO:0000318"/>
    <property type="project" value="GO_Central"/>
</dbReference>
<sequence>MMWFSFWRSRNRFSLDELRYLTDQLQKIQIVNEVNKDFVIEALRSIAELVTYGDQHDSTFFDCFMEKQVLGEFVRILKISRTITVSLQLLQTMSIMIQNLKNEHAIYYLFSNEHINYLISYSFDFQNEELLSYYISFLRAISGHLNKGTISLLVKTQNDEVVSFPLYVEAIRFAFHEESMIRIAIRALTLNVYHVGDESVNRYVASGTLANYFTDQVTFFKKQCHTLNDLVIQASRETSKEISSRIIAFADEIEDNLYYFSDVISAGIPDVDRLLTNNLLRLLILPLLLPSLTEAGSGIGAVTSLYLLCCILRIVKIKDLANTIVAAFFCPQGAFVSLQEAEVNGKATSYKSQHSLSEESTQSSNGYMEEDDSNLKLAIPEDVSLQDNWGDLSRSLRETILSYLNVGDDVQVLGSLSVLATLLQTKELEESMLDAFGILPKRKQHKKLLLQALVGESSGEEQLFSSGSYSTRSGFISELDSYLEKIKDYGVSSSFEPRSSPRSCRSQVLDALVNLFCRSDISAGTLWDGGCLLRQLLPYSEAEFNRQHLKLLRESFVRCCSNILLEAKGMWADLLISVLCDEWRKCKKVTESSSPRNELRCMLLPSSSGGVISSESLAAGERMYEVVKAFVLLYQLQIFSRGIPLPDYAPVFSPIDIPENSRGRAMGLNTVGPKQGVELKLVDAIPCRIAFERGKERYVWFQAVSMGTSGWIVLVEELPLRQNVGIVRVVAPLAACNPRVDEKHPRWLHLRIRPPTFQSLNPSKTAALGTAKARTLVDGRWTLAFRDEESCKSAVSMIHEEFDLLSQEVERQLKPLFEPDNLTALPDSSSSSLPETPNIINPPNCL</sequence>
<protein>
    <submittedName>
        <fullName evidence="4">Protein TRANSPARENT TESTA 9</fullName>
    </submittedName>
</protein>
<dbReference type="GeneID" id="110777481"/>
<feature type="region of interest" description="Disordered" evidence="1">
    <location>
        <begin position="349"/>
        <end position="368"/>
    </location>
</feature>
<dbReference type="AlphaFoldDB" id="A0A9R0JKM1"/>
<feature type="compositionally biased region" description="Polar residues" evidence="1">
    <location>
        <begin position="349"/>
        <end position="366"/>
    </location>
</feature>
<gene>
    <name evidence="4" type="primary">LOC110777481</name>
</gene>
<evidence type="ECO:0000256" key="1">
    <source>
        <dbReference type="SAM" id="MobiDB-lite"/>
    </source>
</evidence>
<evidence type="ECO:0000313" key="4">
    <source>
        <dbReference type="RefSeq" id="XP_021837780.2"/>
    </source>
</evidence>
<dbReference type="GO" id="GO:0007034">
    <property type="term" value="P:vacuolar transport"/>
    <property type="evidence" value="ECO:0000318"/>
    <property type="project" value="GO_Central"/>
</dbReference>
<dbReference type="InterPro" id="IPR039272">
    <property type="entry name" value="CLEC16A/TT9"/>
</dbReference>
<dbReference type="RefSeq" id="XP_021837780.2">
    <property type="nucleotide sequence ID" value="XM_021982088.2"/>
</dbReference>
<dbReference type="InterPro" id="IPR019155">
    <property type="entry name" value="CLEC16A/TT9_N"/>
</dbReference>
<proteinExistence type="predicted"/>
<reference evidence="3" key="1">
    <citation type="journal article" date="2021" name="Nat. Commun.">
        <title>Genomic analyses provide insights into spinach domestication and the genetic basis of agronomic traits.</title>
        <authorList>
            <person name="Cai X."/>
            <person name="Sun X."/>
            <person name="Xu C."/>
            <person name="Sun H."/>
            <person name="Wang X."/>
            <person name="Ge C."/>
            <person name="Zhang Z."/>
            <person name="Wang Q."/>
            <person name="Fei Z."/>
            <person name="Jiao C."/>
            <person name="Wang Q."/>
        </authorList>
    </citation>
    <scope>NUCLEOTIDE SEQUENCE [LARGE SCALE GENOMIC DNA]</scope>
    <source>
        <strain evidence="3">cv. Varoflay</strain>
    </source>
</reference>
<dbReference type="Proteomes" id="UP000813463">
    <property type="component" value="Chromosome 2"/>
</dbReference>
<accession>A0A9R0JKM1</accession>
<organism evidence="3 4">
    <name type="scientific">Spinacia oleracea</name>
    <name type="common">Spinach</name>
    <dbReference type="NCBI Taxonomy" id="3562"/>
    <lineage>
        <taxon>Eukaryota</taxon>
        <taxon>Viridiplantae</taxon>
        <taxon>Streptophyta</taxon>
        <taxon>Embryophyta</taxon>
        <taxon>Tracheophyta</taxon>
        <taxon>Spermatophyta</taxon>
        <taxon>Magnoliopsida</taxon>
        <taxon>eudicotyledons</taxon>
        <taxon>Gunneridae</taxon>
        <taxon>Pentapetalae</taxon>
        <taxon>Caryophyllales</taxon>
        <taxon>Chenopodiaceae</taxon>
        <taxon>Chenopodioideae</taxon>
        <taxon>Anserineae</taxon>
        <taxon>Spinacia</taxon>
    </lineage>
</organism>
<dbReference type="GO" id="GO:0016197">
    <property type="term" value="P:endosomal transport"/>
    <property type="evidence" value="ECO:0000318"/>
    <property type="project" value="GO_Central"/>
</dbReference>
<dbReference type="GO" id="GO:0005770">
    <property type="term" value="C:late endosome"/>
    <property type="evidence" value="ECO:0007669"/>
    <property type="project" value="TreeGrafter"/>
</dbReference>
<dbReference type="PANTHER" id="PTHR21481:SF4">
    <property type="entry name" value="PROTEIN TRANSPARENT TESTA 9"/>
    <property type="match status" value="1"/>
</dbReference>
<evidence type="ECO:0000259" key="2">
    <source>
        <dbReference type="Pfam" id="PF09758"/>
    </source>
</evidence>
<feature type="region of interest" description="Disordered" evidence="1">
    <location>
        <begin position="820"/>
        <end position="846"/>
    </location>
</feature>
<dbReference type="KEGG" id="soe:110777481"/>
<dbReference type="Pfam" id="PF09758">
    <property type="entry name" value="FPL"/>
    <property type="match status" value="1"/>
</dbReference>
<keyword evidence="3" id="KW-1185">Reference proteome</keyword>
<evidence type="ECO:0000313" key="3">
    <source>
        <dbReference type="Proteomes" id="UP000813463"/>
    </source>
</evidence>
<dbReference type="PANTHER" id="PTHR21481">
    <property type="entry name" value="PROTEIN CLEC16A"/>
    <property type="match status" value="1"/>
</dbReference>
<feature type="compositionally biased region" description="Polar residues" evidence="1">
    <location>
        <begin position="826"/>
        <end position="846"/>
    </location>
</feature>
<reference evidence="4" key="2">
    <citation type="submission" date="2025-08" db="UniProtKB">
        <authorList>
            <consortium name="RefSeq"/>
        </authorList>
    </citation>
    <scope>IDENTIFICATION</scope>
    <source>
        <tissue evidence="4">Leaf</tissue>
    </source>
</reference>
<name>A0A9R0JKM1_SPIOL</name>
<dbReference type="GO" id="GO:1901096">
    <property type="term" value="P:regulation of autophagosome maturation"/>
    <property type="evidence" value="ECO:0000318"/>
    <property type="project" value="GO_Central"/>
</dbReference>
<feature type="domain" description="FPL" evidence="2">
    <location>
        <begin position="43"/>
        <end position="193"/>
    </location>
</feature>